<proteinExistence type="inferred from homology"/>
<accession>A0A2N0ASD4</accession>
<evidence type="ECO:0000313" key="10">
    <source>
        <dbReference type="Proteomes" id="UP000297352"/>
    </source>
</evidence>
<evidence type="ECO:0000256" key="2">
    <source>
        <dbReference type="ARBA" id="ARBA00006679"/>
    </source>
</evidence>
<evidence type="ECO:0000256" key="1">
    <source>
        <dbReference type="ARBA" id="ARBA00004651"/>
    </source>
</evidence>
<dbReference type="PANTHER" id="PTHR33452">
    <property type="entry name" value="OXIDOREDUCTASE CATD-RELATED"/>
    <property type="match status" value="1"/>
</dbReference>
<dbReference type="PANTHER" id="PTHR33452:SF1">
    <property type="entry name" value="INNER MEMBRANE PROTEIN YPHA-RELATED"/>
    <property type="match status" value="1"/>
</dbReference>
<evidence type="ECO:0000256" key="6">
    <source>
        <dbReference type="ARBA" id="ARBA00023136"/>
    </source>
</evidence>
<gene>
    <name evidence="9" type="ORF">EHQ60_13755</name>
    <name evidence="8" type="ORF">ND810_06225</name>
</gene>
<reference evidence="8" key="3">
    <citation type="submission" date="2022-06" db="EMBL/GenBank/DDBJ databases">
        <title>Leptospira isolates from biofilms formed at urban environments.</title>
        <authorList>
            <person name="Ribeiro P.S."/>
            <person name="Sousa T."/>
            <person name="Carvalho N."/>
            <person name="Aburjaile F."/>
            <person name="Neves F."/>
            <person name="Oliveira D."/>
            <person name="Blanco L."/>
            <person name="Lima J."/>
            <person name="Costa F."/>
            <person name="Brenig B."/>
            <person name="Soares S."/>
            <person name="Ramos R."/>
            <person name="Goes-Neto A."/>
            <person name="Matiuzzi M."/>
            <person name="Azevedo V."/>
            <person name="Ristow P."/>
        </authorList>
    </citation>
    <scope>NUCLEOTIDE SEQUENCE</scope>
    <source>
        <strain evidence="8">VSF7</strain>
    </source>
</reference>
<dbReference type="EMBL" id="RQGI01000049">
    <property type="protein sequence ID" value="TGL68921.1"/>
    <property type="molecule type" value="Genomic_DNA"/>
</dbReference>
<dbReference type="GeneID" id="93339978"/>
<dbReference type="AlphaFoldDB" id="A0A2N0ASD4"/>
<evidence type="ECO:0000256" key="5">
    <source>
        <dbReference type="ARBA" id="ARBA00022989"/>
    </source>
</evidence>
<evidence type="ECO:0000313" key="8">
    <source>
        <dbReference type="EMBL" id="MCW7514745.1"/>
    </source>
</evidence>
<protein>
    <submittedName>
        <fullName evidence="8">DoxX family protein</fullName>
    </submittedName>
</protein>
<comment type="similarity">
    <text evidence="2">Belongs to the DoxX family.</text>
</comment>
<sequence length="145" mass="15332">MFYKLLATNKDITLTILRVTLGLVIFPHGAQKVLGSFGGYGFEGTMGFFGSLGIPYIFGVLAIVAEFFGAIGLILGLFTRLAAFGIASTMVVAAVLVHLPNGFFVNNNGYGYEYHILAVGLAIPLIIKGAGSFSLDDVIAHKIEG</sequence>
<evidence type="ECO:0000313" key="9">
    <source>
        <dbReference type="EMBL" id="TGL68921.1"/>
    </source>
</evidence>
<dbReference type="RefSeq" id="WP_100715645.1">
    <property type="nucleotide sequence ID" value="NZ_JAIZBN010000001.1"/>
</dbReference>
<dbReference type="GO" id="GO:0005886">
    <property type="term" value="C:plasma membrane"/>
    <property type="evidence" value="ECO:0007669"/>
    <property type="project" value="UniProtKB-SubCell"/>
</dbReference>
<keyword evidence="5 7" id="KW-1133">Transmembrane helix</keyword>
<evidence type="ECO:0000256" key="7">
    <source>
        <dbReference type="SAM" id="Phobius"/>
    </source>
</evidence>
<keyword evidence="10" id="KW-1185">Reference proteome</keyword>
<evidence type="ECO:0000256" key="4">
    <source>
        <dbReference type="ARBA" id="ARBA00022692"/>
    </source>
</evidence>
<dbReference type="Proteomes" id="UP001209694">
    <property type="component" value="Unassembled WGS sequence"/>
</dbReference>
<keyword evidence="4 7" id="KW-0812">Transmembrane</keyword>
<dbReference type="Proteomes" id="UP000297352">
    <property type="component" value="Unassembled WGS sequence"/>
</dbReference>
<reference evidence="9" key="2">
    <citation type="journal article" date="2019" name="PLoS Negl. Trop. Dis.">
        <title>Revisiting the worldwide diversity of Leptospira species in the environment.</title>
        <authorList>
            <person name="Vincent A.T."/>
            <person name="Schiettekatte O."/>
            <person name="Bourhy P."/>
            <person name="Veyrier F.J."/>
            <person name="Picardeau M."/>
        </authorList>
    </citation>
    <scope>NUCLEOTIDE SEQUENCE</scope>
    <source>
        <strain evidence="9">201702449</strain>
    </source>
</reference>
<reference evidence="9" key="1">
    <citation type="submission" date="2018-10" db="EMBL/GenBank/DDBJ databases">
        <authorList>
            <person name="Vincent A.T."/>
            <person name="Schiettekatte O."/>
            <person name="Bourhy P."/>
            <person name="Veyrier F.J."/>
            <person name="Picardeau M."/>
        </authorList>
    </citation>
    <scope>NUCLEOTIDE SEQUENCE</scope>
    <source>
        <strain evidence="9">201702449</strain>
    </source>
</reference>
<comment type="subcellular location">
    <subcellularLocation>
        <location evidence="1">Cell membrane</location>
        <topology evidence="1">Multi-pass membrane protein</topology>
    </subcellularLocation>
</comment>
<keyword evidence="6 7" id="KW-0472">Membrane</keyword>
<dbReference type="InterPro" id="IPR032808">
    <property type="entry name" value="DoxX"/>
</dbReference>
<feature type="transmembrane region" description="Helical" evidence="7">
    <location>
        <begin position="114"/>
        <end position="135"/>
    </location>
</feature>
<feature type="transmembrane region" description="Helical" evidence="7">
    <location>
        <begin position="50"/>
        <end position="74"/>
    </location>
</feature>
<evidence type="ECO:0000313" key="11">
    <source>
        <dbReference type="Proteomes" id="UP001209694"/>
    </source>
</evidence>
<feature type="transmembrane region" description="Helical" evidence="7">
    <location>
        <begin position="81"/>
        <end position="99"/>
    </location>
</feature>
<organism evidence="8 11">
    <name type="scientific">Leptospira levettii</name>
    <dbReference type="NCBI Taxonomy" id="2023178"/>
    <lineage>
        <taxon>Bacteria</taxon>
        <taxon>Pseudomonadati</taxon>
        <taxon>Spirochaetota</taxon>
        <taxon>Spirochaetia</taxon>
        <taxon>Leptospirales</taxon>
        <taxon>Leptospiraceae</taxon>
        <taxon>Leptospira</taxon>
    </lineage>
</organism>
<comment type="caution">
    <text evidence="8">The sequence shown here is derived from an EMBL/GenBank/DDBJ whole genome shotgun (WGS) entry which is preliminary data.</text>
</comment>
<dbReference type="EMBL" id="JAMQQD010000002">
    <property type="protein sequence ID" value="MCW7514745.1"/>
    <property type="molecule type" value="Genomic_DNA"/>
</dbReference>
<keyword evidence="3" id="KW-1003">Cell membrane</keyword>
<dbReference type="InterPro" id="IPR051907">
    <property type="entry name" value="DoxX-like_oxidoreductase"/>
</dbReference>
<evidence type="ECO:0000256" key="3">
    <source>
        <dbReference type="ARBA" id="ARBA00022475"/>
    </source>
</evidence>
<name>A0A2N0ASD4_9LEPT</name>
<dbReference type="Pfam" id="PF07681">
    <property type="entry name" value="DoxX"/>
    <property type="match status" value="1"/>
</dbReference>